<comment type="caution">
    <text evidence="8">The sequence shown here is derived from an EMBL/GenBank/DDBJ whole genome shotgun (WGS) entry which is preliminary data.</text>
</comment>
<organism evidence="8 9">
    <name type="scientific">Plakobranchus ocellatus</name>
    <dbReference type="NCBI Taxonomy" id="259542"/>
    <lineage>
        <taxon>Eukaryota</taxon>
        <taxon>Metazoa</taxon>
        <taxon>Spiralia</taxon>
        <taxon>Lophotrochozoa</taxon>
        <taxon>Mollusca</taxon>
        <taxon>Gastropoda</taxon>
        <taxon>Heterobranchia</taxon>
        <taxon>Euthyneura</taxon>
        <taxon>Panpulmonata</taxon>
        <taxon>Sacoglossa</taxon>
        <taxon>Placobranchoidea</taxon>
        <taxon>Plakobranchidae</taxon>
        <taxon>Plakobranchus</taxon>
    </lineage>
</organism>
<protein>
    <submittedName>
        <fullName evidence="8">Nfx1-type Zinc finger-containing protein 1-like</fullName>
    </submittedName>
</protein>
<evidence type="ECO:0000256" key="5">
    <source>
        <dbReference type="ARBA" id="ARBA00022833"/>
    </source>
</evidence>
<evidence type="ECO:0000256" key="3">
    <source>
        <dbReference type="ARBA" id="ARBA00022723"/>
    </source>
</evidence>
<keyword evidence="3" id="KW-0479">Metal-binding</keyword>
<keyword evidence="2" id="KW-0963">Cytoplasm</keyword>
<dbReference type="InterPro" id="IPR046439">
    <property type="entry name" value="ZF_RZ_dom"/>
</dbReference>
<name>A0AAV4AAU7_9GAST</name>
<evidence type="ECO:0000313" key="9">
    <source>
        <dbReference type="Proteomes" id="UP000735302"/>
    </source>
</evidence>
<keyword evidence="9" id="KW-1185">Reference proteome</keyword>
<dbReference type="GO" id="GO:0002376">
    <property type="term" value="P:immune system process"/>
    <property type="evidence" value="ECO:0007669"/>
    <property type="project" value="UniProtKB-KW"/>
</dbReference>
<reference evidence="8 9" key="1">
    <citation type="journal article" date="2021" name="Elife">
        <title>Chloroplast acquisition without the gene transfer in kleptoplastic sea slugs, Plakobranchus ocellatus.</title>
        <authorList>
            <person name="Maeda T."/>
            <person name="Takahashi S."/>
            <person name="Yoshida T."/>
            <person name="Shimamura S."/>
            <person name="Takaki Y."/>
            <person name="Nagai Y."/>
            <person name="Toyoda A."/>
            <person name="Suzuki Y."/>
            <person name="Arimoto A."/>
            <person name="Ishii H."/>
            <person name="Satoh N."/>
            <person name="Nishiyama T."/>
            <person name="Hasebe M."/>
            <person name="Maruyama T."/>
            <person name="Minagawa J."/>
            <person name="Obokata J."/>
            <person name="Shigenobu S."/>
        </authorList>
    </citation>
    <scope>NUCLEOTIDE SEQUENCE [LARGE SCALE GENOMIC DNA]</scope>
</reference>
<keyword evidence="6" id="KW-0391">Immunity</keyword>
<evidence type="ECO:0000256" key="4">
    <source>
        <dbReference type="ARBA" id="ARBA00022771"/>
    </source>
</evidence>
<evidence type="ECO:0000256" key="6">
    <source>
        <dbReference type="ARBA" id="ARBA00022859"/>
    </source>
</evidence>
<evidence type="ECO:0000259" key="7">
    <source>
        <dbReference type="PROSITE" id="PS51981"/>
    </source>
</evidence>
<feature type="domain" description="RZ-type" evidence="7">
    <location>
        <begin position="75"/>
        <end position="144"/>
    </location>
</feature>
<comment type="subcellular location">
    <subcellularLocation>
        <location evidence="1">Cytoplasm</location>
    </subcellularLocation>
</comment>
<evidence type="ECO:0000313" key="8">
    <source>
        <dbReference type="EMBL" id="GFO03751.1"/>
    </source>
</evidence>
<gene>
    <name evidence="8" type="ORF">PoB_003025600</name>
</gene>
<dbReference type="Pfam" id="PF20173">
    <property type="entry name" value="ZnF_RZ-type"/>
    <property type="match status" value="1"/>
</dbReference>
<proteinExistence type="predicted"/>
<sequence length="169" mass="18887">MIDRKVTAELRGRFADLPMIGRKVTAELRGRFADLPMIESSNLSAEGQTNHEKATKIHNPLADMSKIMPESYIVLTAKENMDIVQAANVWMGAWHHCPDDHIYAIGECIQAKEESSCPECHARIGGTNHRLLDDNAQAPERNGAKRPVWDNLGADRELAVKDVEYIVLL</sequence>
<dbReference type="EMBL" id="BLXT01003730">
    <property type="protein sequence ID" value="GFO03751.1"/>
    <property type="molecule type" value="Genomic_DNA"/>
</dbReference>
<dbReference type="PROSITE" id="PS51981">
    <property type="entry name" value="ZF_RZ"/>
    <property type="match status" value="1"/>
</dbReference>
<dbReference type="GO" id="GO:0008270">
    <property type="term" value="F:zinc ion binding"/>
    <property type="evidence" value="ECO:0007669"/>
    <property type="project" value="UniProtKB-KW"/>
</dbReference>
<accession>A0AAV4AAU7</accession>
<evidence type="ECO:0000256" key="1">
    <source>
        <dbReference type="ARBA" id="ARBA00004496"/>
    </source>
</evidence>
<dbReference type="AlphaFoldDB" id="A0AAV4AAU7"/>
<keyword evidence="4" id="KW-0863">Zinc-finger</keyword>
<dbReference type="Proteomes" id="UP000735302">
    <property type="component" value="Unassembled WGS sequence"/>
</dbReference>
<evidence type="ECO:0000256" key="2">
    <source>
        <dbReference type="ARBA" id="ARBA00022490"/>
    </source>
</evidence>
<dbReference type="GO" id="GO:0005737">
    <property type="term" value="C:cytoplasm"/>
    <property type="evidence" value="ECO:0007669"/>
    <property type="project" value="UniProtKB-SubCell"/>
</dbReference>
<keyword evidence="5" id="KW-0862">Zinc</keyword>